<accession>A0ABN9VGU9</accession>
<gene>
    <name evidence="2" type="ORF">PCOR1329_LOCUS57897</name>
</gene>
<proteinExistence type="predicted"/>
<dbReference type="Proteomes" id="UP001189429">
    <property type="component" value="Unassembled WGS sequence"/>
</dbReference>
<name>A0ABN9VGU9_9DINO</name>
<feature type="region of interest" description="Disordered" evidence="1">
    <location>
        <begin position="61"/>
        <end position="83"/>
    </location>
</feature>
<dbReference type="EMBL" id="CAUYUJ010017170">
    <property type="protein sequence ID" value="CAK0872421.1"/>
    <property type="molecule type" value="Genomic_DNA"/>
</dbReference>
<reference evidence="2" key="1">
    <citation type="submission" date="2023-10" db="EMBL/GenBank/DDBJ databases">
        <authorList>
            <person name="Chen Y."/>
            <person name="Shah S."/>
            <person name="Dougan E. K."/>
            <person name="Thang M."/>
            <person name="Chan C."/>
        </authorList>
    </citation>
    <scope>NUCLEOTIDE SEQUENCE [LARGE SCALE GENOMIC DNA]</scope>
</reference>
<keyword evidence="3" id="KW-1185">Reference proteome</keyword>
<organism evidence="2 3">
    <name type="scientific">Prorocentrum cordatum</name>
    <dbReference type="NCBI Taxonomy" id="2364126"/>
    <lineage>
        <taxon>Eukaryota</taxon>
        <taxon>Sar</taxon>
        <taxon>Alveolata</taxon>
        <taxon>Dinophyceae</taxon>
        <taxon>Prorocentrales</taxon>
        <taxon>Prorocentraceae</taxon>
        <taxon>Prorocentrum</taxon>
    </lineage>
</organism>
<protein>
    <submittedName>
        <fullName evidence="2">Uncharacterized protein</fullName>
    </submittedName>
</protein>
<sequence length="145" mass="15325">MGPRCVAMAASNSSAAGIDAFFGAAAQFAANSSTGDGYTEQRANQLAKNATRALIVARAAPGESFRASRPTQQATKPPDNHDGVDFDSVWVDISTNGGFADHLEVMIYSEAQPLPVARVDYRHATSCNCALSLSLSLSRKRPGMF</sequence>
<evidence type="ECO:0000313" key="2">
    <source>
        <dbReference type="EMBL" id="CAK0872421.1"/>
    </source>
</evidence>
<comment type="caution">
    <text evidence="2">The sequence shown here is derived from an EMBL/GenBank/DDBJ whole genome shotgun (WGS) entry which is preliminary data.</text>
</comment>
<evidence type="ECO:0000256" key="1">
    <source>
        <dbReference type="SAM" id="MobiDB-lite"/>
    </source>
</evidence>
<evidence type="ECO:0000313" key="3">
    <source>
        <dbReference type="Proteomes" id="UP001189429"/>
    </source>
</evidence>
<dbReference type="Gene3D" id="3.90.228.10">
    <property type="match status" value="1"/>
</dbReference>